<accession>A0A284QPV5</accession>
<proteinExistence type="predicted"/>
<sequence length="158" mass="18420">MTRTIDIPEIPPDELPGFELCQTIFPFDPRKVEERYKWWLVLPPLEKTRFCFIARLRDGKLPVAEEDEDRVAAVQSALRADIANWLQMSPANRWDAWWETMQEVLPSKKLKGSLPKSLIRNHTTSFGYFLRRIFPRHNDAEQDEPDGSVVLVSVPDSR</sequence>
<name>A0A284QPV5_ARMOS</name>
<dbReference type="OrthoDB" id="10325330at2759"/>
<evidence type="ECO:0000313" key="1">
    <source>
        <dbReference type="EMBL" id="SJK98473.1"/>
    </source>
</evidence>
<gene>
    <name evidence="1" type="ORF">ARMOST_01741</name>
</gene>
<dbReference type="Proteomes" id="UP000219338">
    <property type="component" value="Unassembled WGS sequence"/>
</dbReference>
<dbReference type="EMBL" id="FUEG01000001">
    <property type="protein sequence ID" value="SJK98473.1"/>
    <property type="molecule type" value="Genomic_DNA"/>
</dbReference>
<keyword evidence="2" id="KW-1185">Reference proteome</keyword>
<organism evidence="1 2">
    <name type="scientific">Armillaria ostoyae</name>
    <name type="common">Armillaria root rot fungus</name>
    <dbReference type="NCBI Taxonomy" id="47428"/>
    <lineage>
        <taxon>Eukaryota</taxon>
        <taxon>Fungi</taxon>
        <taxon>Dikarya</taxon>
        <taxon>Basidiomycota</taxon>
        <taxon>Agaricomycotina</taxon>
        <taxon>Agaricomycetes</taxon>
        <taxon>Agaricomycetidae</taxon>
        <taxon>Agaricales</taxon>
        <taxon>Marasmiineae</taxon>
        <taxon>Physalacriaceae</taxon>
        <taxon>Armillaria</taxon>
    </lineage>
</organism>
<reference evidence="2" key="1">
    <citation type="journal article" date="2017" name="Nat. Ecol. Evol.">
        <title>Genome expansion and lineage-specific genetic innovations in the forest pathogenic fungi Armillaria.</title>
        <authorList>
            <person name="Sipos G."/>
            <person name="Prasanna A.N."/>
            <person name="Walter M.C."/>
            <person name="O'Connor E."/>
            <person name="Balint B."/>
            <person name="Krizsan K."/>
            <person name="Kiss B."/>
            <person name="Hess J."/>
            <person name="Varga T."/>
            <person name="Slot J."/>
            <person name="Riley R."/>
            <person name="Boka B."/>
            <person name="Rigling D."/>
            <person name="Barry K."/>
            <person name="Lee J."/>
            <person name="Mihaltcheva S."/>
            <person name="LaButti K."/>
            <person name="Lipzen A."/>
            <person name="Waldron R."/>
            <person name="Moloney N.M."/>
            <person name="Sperisen C."/>
            <person name="Kredics L."/>
            <person name="Vagvoelgyi C."/>
            <person name="Patrignani A."/>
            <person name="Fitzpatrick D."/>
            <person name="Nagy I."/>
            <person name="Doyle S."/>
            <person name="Anderson J.B."/>
            <person name="Grigoriev I.V."/>
            <person name="Gueldener U."/>
            <person name="Muensterkoetter M."/>
            <person name="Nagy L.G."/>
        </authorList>
    </citation>
    <scope>NUCLEOTIDE SEQUENCE [LARGE SCALE GENOMIC DNA]</scope>
    <source>
        <strain evidence="2">C18/9</strain>
    </source>
</reference>
<dbReference type="AlphaFoldDB" id="A0A284QPV5"/>
<evidence type="ECO:0000313" key="2">
    <source>
        <dbReference type="Proteomes" id="UP000219338"/>
    </source>
</evidence>
<protein>
    <submittedName>
        <fullName evidence="1">Uncharacterized protein</fullName>
    </submittedName>
</protein>